<evidence type="ECO:0000313" key="4">
    <source>
        <dbReference type="Proteomes" id="UP000000589"/>
    </source>
</evidence>
<evidence type="ECO:0000313" key="2">
    <source>
        <dbReference type="Ensembl" id="ENSMUSP00000117341.2"/>
    </source>
</evidence>
<feature type="domain" description="F-box" evidence="1">
    <location>
        <begin position="27"/>
        <end position="57"/>
    </location>
</feature>
<dbReference type="GeneTree" id="ENSGT00390000013049"/>
<organism evidence="2 4">
    <name type="scientific">Mus musculus</name>
    <name type="common">Mouse</name>
    <dbReference type="NCBI Taxonomy" id="10090"/>
    <lineage>
        <taxon>Eukaryota</taxon>
        <taxon>Metazoa</taxon>
        <taxon>Chordata</taxon>
        <taxon>Craniata</taxon>
        <taxon>Vertebrata</taxon>
        <taxon>Euteleostomi</taxon>
        <taxon>Mammalia</taxon>
        <taxon>Eutheria</taxon>
        <taxon>Euarchontoglires</taxon>
        <taxon>Glires</taxon>
        <taxon>Rodentia</taxon>
        <taxon>Myomorpha</taxon>
        <taxon>Muroidea</taxon>
        <taxon>Muridae</taxon>
        <taxon>Murinae</taxon>
        <taxon>Mus</taxon>
        <taxon>Mus</taxon>
    </lineage>
</organism>
<dbReference type="VEuPathDB" id="HostDB:ENSMUSG00000032309"/>
<dbReference type="Ensembl" id="ENSMUST00000140375.8">
    <property type="protein sequence ID" value="ENSMUSP00000117341.2"/>
    <property type="gene ID" value="ENSMUSG00000032309.16"/>
</dbReference>
<dbReference type="ExpressionAtlas" id="D6REV6">
    <property type="expression patterns" value="baseline and differential"/>
</dbReference>
<dbReference type="jPOST" id="D6REV6"/>
<keyword evidence="5 6" id="KW-1267">Proteomics identification</keyword>
<dbReference type="Antibodypedia" id="27397">
    <property type="antibodies" value="183 antibodies from 25 providers"/>
</dbReference>
<evidence type="ECO:0007829" key="6">
    <source>
        <dbReference type="ProteomicsDB" id="D6REV6"/>
    </source>
</evidence>
<proteinExistence type="evidence at protein level"/>
<dbReference type="CDD" id="cd22097">
    <property type="entry name" value="F-box_FBXO22"/>
    <property type="match status" value="1"/>
</dbReference>
<evidence type="ECO:0007829" key="7">
    <source>
        <dbReference type="PubMed" id="21183079"/>
    </source>
</evidence>
<dbReference type="ProteomicsDB" id="322652"/>
<dbReference type="InterPro" id="IPR001810">
    <property type="entry name" value="F-box_dom"/>
</dbReference>
<dbReference type="SMR" id="D6REV6"/>
<evidence type="ECO:0000313" key="3">
    <source>
        <dbReference type="MGI" id="MGI:1926014"/>
    </source>
</evidence>
<evidence type="ECO:0007829" key="5">
    <source>
        <dbReference type="PeptideAtlas" id="D6REV6"/>
    </source>
</evidence>
<protein>
    <submittedName>
        <fullName evidence="2">F-box protein 22</fullName>
    </submittedName>
</protein>
<accession>D6REV6</accession>
<dbReference type="HOGENOM" id="CLU_1602166_0_0_1"/>
<reference evidence="2" key="5">
    <citation type="submission" date="2025-09" db="UniProtKB">
        <authorList>
            <consortium name="Ensembl"/>
        </authorList>
    </citation>
    <scope>IDENTIFICATION</scope>
    <source>
        <strain evidence="2">C57BL/6J</strain>
    </source>
</reference>
<dbReference type="Proteomes" id="UP000000589">
    <property type="component" value="Chromosome 9"/>
</dbReference>
<keyword evidence="4" id="KW-1185">Reference proteome</keyword>
<reference evidence="2" key="4">
    <citation type="submission" date="2025-08" db="UniProtKB">
        <authorList>
            <consortium name="Ensembl"/>
        </authorList>
    </citation>
    <scope>IDENTIFICATION</scope>
    <source>
        <strain evidence="2">C57BL/6J</strain>
    </source>
</reference>
<dbReference type="PeptideAtlas" id="D6REV6"/>
<evidence type="ECO:0000259" key="1">
    <source>
        <dbReference type="Pfam" id="PF12937"/>
    </source>
</evidence>
<dbReference type="AlphaFoldDB" id="D6REV6"/>
<dbReference type="InterPro" id="IPR036047">
    <property type="entry name" value="F-box-like_dom_sf"/>
</dbReference>
<dbReference type="Gene3D" id="1.20.1280.50">
    <property type="match status" value="1"/>
</dbReference>
<dbReference type="Pfam" id="PF12937">
    <property type="entry name" value="F-box-like"/>
    <property type="match status" value="1"/>
</dbReference>
<dbReference type="AGR" id="MGI:1926014"/>
<dbReference type="PANTHER" id="PTHR14939">
    <property type="entry name" value="F-BOX ONLY PROTEIN 22"/>
    <property type="match status" value="1"/>
</dbReference>
<dbReference type="PANTHER" id="PTHR14939:SF5">
    <property type="entry name" value="F-BOX ONLY PROTEIN 22"/>
    <property type="match status" value="1"/>
</dbReference>
<reference evidence="2 4" key="1">
    <citation type="journal article" date="2009" name="PLoS Biol.">
        <title>Lineage-specific biology revealed by a finished genome assembly of the mouse.</title>
        <authorList>
            <consortium name="Mouse Genome Sequencing Consortium"/>
            <person name="Church D.M."/>
            <person name="Goodstadt L."/>
            <person name="Hillier L.W."/>
            <person name="Zody M.C."/>
            <person name="Goldstein S."/>
            <person name="She X."/>
            <person name="Bult C.J."/>
            <person name="Agarwala R."/>
            <person name="Cherry J.L."/>
            <person name="DiCuccio M."/>
            <person name="Hlavina W."/>
            <person name="Kapustin Y."/>
            <person name="Meric P."/>
            <person name="Maglott D."/>
            <person name="Birtle Z."/>
            <person name="Marques A.C."/>
            <person name="Graves T."/>
            <person name="Zhou S."/>
            <person name="Teague B."/>
            <person name="Potamousis K."/>
            <person name="Churas C."/>
            <person name="Place M."/>
            <person name="Herschleb J."/>
            <person name="Runnheim R."/>
            <person name="Forrest D."/>
            <person name="Amos-Landgraf J."/>
            <person name="Schwartz D.C."/>
            <person name="Cheng Z."/>
            <person name="Lindblad-Toh K."/>
            <person name="Eichler E.E."/>
            <person name="Ponting C.P."/>
        </authorList>
    </citation>
    <scope>NUCLEOTIDE SEQUENCE [LARGE SCALE GENOMIC DNA]</scope>
    <source>
        <strain evidence="2 4">C57BL/6J</strain>
    </source>
</reference>
<dbReference type="SUPFAM" id="SSF81383">
    <property type="entry name" value="F-box domain"/>
    <property type="match status" value="1"/>
</dbReference>
<reference evidence="7" key="2">
    <citation type="journal article" date="2010" name="Cell">
        <title>A tissue-specific atlas of mouse protein phosphorylation and expression.</title>
        <authorList>
            <person name="Huttlin E.L."/>
            <person name="Jedrychowski M.P."/>
            <person name="Elias J.E."/>
            <person name="Goswami T."/>
            <person name="Rad R."/>
            <person name="Beausoleil S.A."/>
            <person name="Villen J."/>
            <person name="Haas W."/>
            <person name="Sowa M.E."/>
            <person name="Gygi S.P."/>
        </authorList>
    </citation>
    <scope>IDENTIFICATION BY MASS SPECTROMETRY [LARGE SCALE ANALYSIS]</scope>
</reference>
<dbReference type="Bgee" id="ENSMUSG00000032309">
    <property type="expression patterns" value="Expressed in optic fissure and 253 other cell types or tissues"/>
</dbReference>
<gene>
    <name evidence="2 3" type="primary">Fbxo22</name>
</gene>
<dbReference type="MGI" id="MGI:1926014">
    <property type="gene designation" value="Fbxo22"/>
</dbReference>
<sequence>MEPAGGGGGVSSSTDPRSTYVLSNLAEVVERVFTFLPAKALLRVAGVCRLWRECVRRVLRTHRSVTWISAGVAEAGHLEGHCLVRVVAEALENVRILPQTVLYMADSETFISLEECRGHKRARKRTTMETACALEKLFPKQCQVLGIVTPGIVGLQEFNTRKTPAY</sequence>
<name>D6REV6_MOUSE</name>
<reference evidence="2 4" key="3">
    <citation type="journal article" date="2011" name="PLoS Biol.">
        <title>Modernizing reference genome assemblies.</title>
        <authorList>
            <person name="Church D.M."/>
            <person name="Schneider V.A."/>
            <person name="Graves T."/>
            <person name="Auger K."/>
            <person name="Cunningham F."/>
            <person name="Bouk N."/>
            <person name="Chen H.C."/>
            <person name="Agarwala R."/>
            <person name="McLaren W.M."/>
            <person name="Ritchie G.R."/>
            <person name="Albracht D."/>
            <person name="Kremitzki M."/>
            <person name="Rock S."/>
            <person name="Kotkiewicz H."/>
            <person name="Kremitzki C."/>
            <person name="Wollam A."/>
            <person name="Trani L."/>
            <person name="Fulton L."/>
            <person name="Fulton R."/>
            <person name="Matthews L."/>
            <person name="Whitehead S."/>
            <person name="Chow W."/>
            <person name="Torrance J."/>
            <person name="Dunn M."/>
            <person name="Harden G."/>
            <person name="Threadgold G."/>
            <person name="Wood J."/>
            <person name="Collins J."/>
            <person name="Heath P."/>
            <person name="Griffiths G."/>
            <person name="Pelan S."/>
            <person name="Grafham D."/>
            <person name="Eichler E.E."/>
            <person name="Weinstock G."/>
            <person name="Mardis E.R."/>
            <person name="Wilson R.K."/>
            <person name="Howe K."/>
            <person name="Flicek P."/>
            <person name="Hubbard T."/>
        </authorList>
    </citation>
    <scope>NUCLEOTIDE SEQUENCE [LARGE SCALE GENOMIC DNA]</scope>
    <source>
        <strain evidence="2 4">C57BL/6J</strain>
    </source>
</reference>